<dbReference type="NCBIfam" id="TIGR00732">
    <property type="entry name" value="dprA"/>
    <property type="match status" value="1"/>
</dbReference>
<evidence type="ECO:0000259" key="3">
    <source>
        <dbReference type="Pfam" id="PF17782"/>
    </source>
</evidence>
<dbReference type="Gene3D" id="1.10.10.10">
    <property type="entry name" value="Winged helix-like DNA-binding domain superfamily/Winged helix DNA-binding domain"/>
    <property type="match status" value="1"/>
</dbReference>
<evidence type="ECO:0000313" key="4">
    <source>
        <dbReference type="EMBL" id="TDQ38223.1"/>
    </source>
</evidence>
<organism evidence="4 5">
    <name type="scientific">Thiopseudomonas denitrificans</name>
    <dbReference type="NCBI Taxonomy" id="1501432"/>
    <lineage>
        <taxon>Bacteria</taxon>
        <taxon>Pseudomonadati</taxon>
        <taxon>Pseudomonadota</taxon>
        <taxon>Gammaproteobacteria</taxon>
        <taxon>Pseudomonadales</taxon>
        <taxon>Pseudomonadaceae</taxon>
        <taxon>Thiopseudomonas</taxon>
    </lineage>
</organism>
<dbReference type="Pfam" id="PF02481">
    <property type="entry name" value="DNA_processg_A"/>
    <property type="match status" value="1"/>
</dbReference>
<protein>
    <submittedName>
        <fullName evidence="4">DNA protecting protein DprA</fullName>
    </submittedName>
</protein>
<dbReference type="EMBL" id="SNYK01000005">
    <property type="protein sequence ID" value="TDQ38223.1"/>
    <property type="molecule type" value="Genomic_DNA"/>
</dbReference>
<feature type="domain" description="Smf/DprA SLOG" evidence="2">
    <location>
        <begin position="83"/>
        <end position="292"/>
    </location>
</feature>
<dbReference type="SUPFAM" id="SSF102405">
    <property type="entry name" value="MCP/YpsA-like"/>
    <property type="match status" value="1"/>
</dbReference>
<comment type="similarity">
    <text evidence="1">Belongs to the DprA/Smf family.</text>
</comment>
<comment type="caution">
    <text evidence="4">The sequence shown here is derived from an EMBL/GenBank/DDBJ whole genome shotgun (WGS) entry which is preliminary data.</text>
</comment>
<dbReference type="InterPro" id="IPR041614">
    <property type="entry name" value="DprA_WH"/>
</dbReference>
<dbReference type="InterPro" id="IPR057666">
    <property type="entry name" value="DrpA_SLOG"/>
</dbReference>
<dbReference type="PANTHER" id="PTHR43022:SF1">
    <property type="entry name" value="PROTEIN SMF"/>
    <property type="match status" value="1"/>
</dbReference>
<name>A0A4R6U0T2_9GAMM</name>
<keyword evidence="5" id="KW-1185">Reference proteome</keyword>
<dbReference type="GO" id="GO:0009294">
    <property type="term" value="P:DNA-mediated transformation"/>
    <property type="evidence" value="ECO:0007669"/>
    <property type="project" value="InterPro"/>
</dbReference>
<dbReference type="RefSeq" id="WP_101497227.1">
    <property type="nucleotide sequence ID" value="NZ_LNJZ01000008.1"/>
</dbReference>
<dbReference type="InterPro" id="IPR036388">
    <property type="entry name" value="WH-like_DNA-bd_sf"/>
</dbReference>
<evidence type="ECO:0000259" key="2">
    <source>
        <dbReference type="Pfam" id="PF02481"/>
    </source>
</evidence>
<evidence type="ECO:0000313" key="5">
    <source>
        <dbReference type="Proteomes" id="UP000294575"/>
    </source>
</evidence>
<reference evidence="4 5" key="1">
    <citation type="submission" date="2019-03" db="EMBL/GenBank/DDBJ databases">
        <title>Genomic Encyclopedia of Type Strains, Phase IV (KMG-IV): sequencing the most valuable type-strain genomes for metagenomic binning, comparative biology and taxonomic classification.</title>
        <authorList>
            <person name="Goeker M."/>
        </authorList>
    </citation>
    <scope>NUCLEOTIDE SEQUENCE [LARGE SCALE GENOMIC DNA]</scope>
    <source>
        <strain evidence="4 5">DSM 28679</strain>
    </source>
</reference>
<feature type="domain" description="DprA winged helix" evidence="3">
    <location>
        <begin position="301"/>
        <end position="358"/>
    </location>
</feature>
<dbReference type="OrthoDB" id="9785707at2"/>
<dbReference type="Gene3D" id="3.40.50.450">
    <property type="match status" value="1"/>
</dbReference>
<dbReference type="AlphaFoldDB" id="A0A4R6U0T2"/>
<dbReference type="PANTHER" id="PTHR43022">
    <property type="entry name" value="PROTEIN SMF"/>
    <property type="match status" value="1"/>
</dbReference>
<gene>
    <name evidence="4" type="ORF">DFQ45_105134</name>
</gene>
<accession>A0A4R6U0T2</accession>
<proteinExistence type="inferred from homology"/>
<sequence length="363" mass="38968">MNTPSLAELQARLLLNSLPHIGPQRFLQLLAHYGDAVTACRSPAAGWRALNMPEPAIAARQEPELHAVAERATRWQEQDDCHILLHDGDGYPGLLGETAGAPPVIFVQGNVQLLQQPQLAIIGSRHASPAGERLAFEFARTMAASGCCITSGLALGIDSAAHRGALAVSGPTLAVVGTGLLRTYPARNRQLQAQIVAEGGAMVSELPLDTGPHASHFPRRNRIISGLSLGVLVVEAGVASGSLITARYAAEQGRDVFAIPGSVHYPGSKGCHQLIREGAILVETVQDILEQWQHWQQLPPSVTADIAEYEPHPVTDLLRGQPLNTEDLAMLLDADISELLTELTNLEIDGRIRQHGGQWFFMA</sequence>
<dbReference type="Proteomes" id="UP000294575">
    <property type="component" value="Unassembled WGS sequence"/>
</dbReference>
<evidence type="ECO:0000256" key="1">
    <source>
        <dbReference type="ARBA" id="ARBA00006525"/>
    </source>
</evidence>
<dbReference type="Pfam" id="PF17782">
    <property type="entry name" value="WHD_DprA"/>
    <property type="match status" value="1"/>
</dbReference>
<dbReference type="InterPro" id="IPR003488">
    <property type="entry name" value="DprA"/>
</dbReference>